<keyword evidence="1" id="KW-1133">Transmembrane helix</keyword>
<dbReference type="Proteomes" id="UP000284277">
    <property type="component" value="Unassembled WGS sequence"/>
</dbReference>
<evidence type="ECO:0000313" key="3">
    <source>
        <dbReference type="Proteomes" id="UP000284277"/>
    </source>
</evidence>
<evidence type="ECO:0000256" key="1">
    <source>
        <dbReference type="SAM" id="Phobius"/>
    </source>
</evidence>
<organism evidence="2 3">
    <name type="scientific">Lacrimispora algidixylanolytica</name>
    <dbReference type="NCBI Taxonomy" id="94868"/>
    <lineage>
        <taxon>Bacteria</taxon>
        <taxon>Bacillati</taxon>
        <taxon>Bacillota</taxon>
        <taxon>Clostridia</taxon>
        <taxon>Lachnospirales</taxon>
        <taxon>Lachnospiraceae</taxon>
        <taxon>Lacrimispora</taxon>
    </lineage>
</organism>
<feature type="transmembrane region" description="Helical" evidence="1">
    <location>
        <begin position="7"/>
        <end position="28"/>
    </location>
</feature>
<sequence>MKRRDILMTIGFTLLLVLLFGVVLVLMISSGEQWFAYLILAACLVGTVKPLHRASIIYI</sequence>
<evidence type="ECO:0000313" key="2">
    <source>
        <dbReference type="EMBL" id="RKD31850.1"/>
    </source>
</evidence>
<dbReference type="AlphaFoldDB" id="A0A419T2S4"/>
<keyword evidence="3" id="KW-1185">Reference proteome</keyword>
<proteinExistence type="predicted"/>
<gene>
    <name evidence="2" type="ORF">BET01_18950</name>
</gene>
<feature type="transmembrane region" description="Helical" evidence="1">
    <location>
        <begin position="34"/>
        <end position="51"/>
    </location>
</feature>
<name>A0A419T2S4_9FIRM</name>
<protein>
    <submittedName>
        <fullName evidence="2">Uncharacterized protein</fullName>
    </submittedName>
</protein>
<keyword evidence="1" id="KW-0812">Transmembrane</keyword>
<accession>A0A419T2S4</accession>
<keyword evidence="1" id="KW-0472">Membrane</keyword>
<dbReference type="EMBL" id="MCIA01000015">
    <property type="protein sequence ID" value="RKD31850.1"/>
    <property type="molecule type" value="Genomic_DNA"/>
</dbReference>
<dbReference type="RefSeq" id="WP_158585037.1">
    <property type="nucleotide sequence ID" value="NZ_MCIA01000015.1"/>
</dbReference>
<comment type="caution">
    <text evidence="2">The sequence shown here is derived from an EMBL/GenBank/DDBJ whole genome shotgun (WGS) entry which is preliminary data.</text>
</comment>
<reference evidence="2 3" key="1">
    <citation type="submission" date="2016-08" db="EMBL/GenBank/DDBJ databases">
        <title>A new outlook on sporulation: Clostridium algidixylanolyticum.</title>
        <authorList>
            <person name="Poppleton D.I."/>
            <person name="Gribaldo S."/>
        </authorList>
    </citation>
    <scope>NUCLEOTIDE SEQUENCE [LARGE SCALE GENOMIC DNA]</scope>
    <source>
        <strain evidence="2 3">SPL73</strain>
    </source>
</reference>